<dbReference type="GeneID" id="111100307"/>
<feature type="compositionally biased region" description="Polar residues" evidence="1">
    <location>
        <begin position="47"/>
        <end position="56"/>
    </location>
</feature>
<organism evidence="2 3">
    <name type="scientific">Crassostrea virginica</name>
    <name type="common">Eastern oyster</name>
    <dbReference type="NCBI Taxonomy" id="6565"/>
    <lineage>
        <taxon>Eukaryota</taxon>
        <taxon>Metazoa</taxon>
        <taxon>Spiralia</taxon>
        <taxon>Lophotrochozoa</taxon>
        <taxon>Mollusca</taxon>
        <taxon>Bivalvia</taxon>
        <taxon>Autobranchia</taxon>
        <taxon>Pteriomorphia</taxon>
        <taxon>Ostreida</taxon>
        <taxon>Ostreoidea</taxon>
        <taxon>Ostreidae</taxon>
        <taxon>Crassostrea</taxon>
    </lineage>
</organism>
<dbReference type="RefSeq" id="XP_022287744.1">
    <property type="nucleotide sequence ID" value="XM_022432036.1"/>
</dbReference>
<dbReference type="PANTHER" id="PTHR35558:SF1">
    <property type="entry name" value="ENDONUCLEASE_EXONUCLEASE_PHOSPHATASE DOMAIN-CONTAINING PROTEIN"/>
    <property type="match status" value="1"/>
</dbReference>
<feature type="compositionally biased region" description="Low complexity" evidence="1">
    <location>
        <begin position="27"/>
        <end position="43"/>
    </location>
</feature>
<evidence type="ECO:0000313" key="3">
    <source>
        <dbReference type="RefSeq" id="XP_022287744.1"/>
    </source>
</evidence>
<accession>A0A8B8ACU4</accession>
<feature type="region of interest" description="Disordered" evidence="1">
    <location>
        <begin position="338"/>
        <end position="358"/>
    </location>
</feature>
<proteinExistence type="predicted"/>
<name>A0A8B8ACU4_CRAVI</name>
<evidence type="ECO:0000313" key="2">
    <source>
        <dbReference type="Proteomes" id="UP000694844"/>
    </source>
</evidence>
<reference evidence="3" key="1">
    <citation type="submission" date="2025-08" db="UniProtKB">
        <authorList>
            <consortium name="RefSeq"/>
        </authorList>
    </citation>
    <scope>IDENTIFICATION</scope>
    <source>
        <tissue evidence="3">Whole sample</tissue>
    </source>
</reference>
<gene>
    <name evidence="3" type="primary">LOC111100307</name>
</gene>
<feature type="region of interest" description="Disordered" evidence="1">
    <location>
        <begin position="11"/>
        <end position="126"/>
    </location>
</feature>
<dbReference type="Proteomes" id="UP000694844">
    <property type="component" value="Chromosome 6"/>
</dbReference>
<feature type="compositionally biased region" description="Low complexity" evidence="1">
    <location>
        <begin position="98"/>
        <end position="120"/>
    </location>
</feature>
<dbReference type="PANTHER" id="PTHR35558">
    <property type="entry name" value="SGNH_HYDRO DOMAIN-CONTAINING PROTEIN"/>
    <property type="match status" value="1"/>
</dbReference>
<protein>
    <submittedName>
        <fullName evidence="3">Uncharacterized protein LOC111100307 isoform X1</fullName>
    </submittedName>
</protein>
<dbReference type="AlphaFoldDB" id="A0A8B8ACU4"/>
<sequence length="358" mass="40197">MCTGSIVEWMPLMMSTSSRGRRRARRPSAAAGSAAQEMAQASEHPLTDSTSDSGQPQLVEEVTQRVLQALAEVNQKGKKRSQGRQGANSKKKRQRTPSTSGTDSNSGSESESGSSSASSDSDSDDDFELLSSPIACQIDLKLKNKIWQNKYIDFVKMLPREDFTSEKSVRLQSAGNSEYKFVAAKPKKSIKSVEQWTTAFLKFLAVYSEKFPKQIPAVIKHGEIVRELANRCNGSSWLTYDKQVRKDIEVRSIPWGQLHYEYWVMATTFRQPPTQFNFRGKSVQSKVSYRGKVPQGFCYAFHRNGRCSTQQCQYKHTCFQCRKQHSVLYCAWGDKANNKSNSTSQQSKQSATPSSTSK</sequence>
<evidence type="ECO:0000256" key="1">
    <source>
        <dbReference type="SAM" id="MobiDB-lite"/>
    </source>
</evidence>
<dbReference type="KEGG" id="cvn:111100307"/>
<dbReference type="OrthoDB" id="6154904at2759"/>
<keyword evidence="2" id="KW-1185">Reference proteome</keyword>